<dbReference type="InterPro" id="IPR011990">
    <property type="entry name" value="TPR-like_helical_dom_sf"/>
</dbReference>
<dbReference type="SMART" id="SM00028">
    <property type="entry name" value="TPR"/>
    <property type="match status" value="1"/>
</dbReference>
<feature type="region of interest" description="Disordered" evidence="2">
    <location>
        <begin position="133"/>
        <end position="178"/>
    </location>
</feature>
<feature type="compositionally biased region" description="Basic and acidic residues" evidence="2">
    <location>
        <begin position="133"/>
        <end position="170"/>
    </location>
</feature>
<dbReference type="SUPFAM" id="SSF48452">
    <property type="entry name" value="TPR-like"/>
    <property type="match status" value="1"/>
</dbReference>
<keyword evidence="1" id="KW-0802">TPR repeat</keyword>
<keyword evidence="4" id="KW-1185">Reference proteome</keyword>
<comment type="caution">
    <text evidence="3">The sequence shown here is derived from an EMBL/GenBank/DDBJ whole genome shotgun (WGS) entry which is preliminary data.</text>
</comment>
<reference evidence="3 4" key="1">
    <citation type="submission" date="2023-04" db="EMBL/GenBank/DDBJ databases">
        <title>Marinobulbifer ophiurae gen. nov., sp. Nov., isolate from tissue of brittle star Ophioplocus japonicus.</title>
        <authorList>
            <person name="Kawano K."/>
            <person name="Sawayama S."/>
            <person name="Nakagawa S."/>
        </authorList>
    </citation>
    <scope>NUCLEOTIDE SEQUENCE [LARGE SCALE GENOMIC DNA]</scope>
    <source>
        <strain evidence="3 4">NKW57</strain>
    </source>
</reference>
<evidence type="ECO:0000313" key="3">
    <source>
        <dbReference type="EMBL" id="GMG85809.1"/>
    </source>
</evidence>
<name>A0ABQ6LUP1_9GAMM</name>
<evidence type="ECO:0000313" key="4">
    <source>
        <dbReference type="Proteomes" id="UP001224392"/>
    </source>
</evidence>
<sequence>MQLVAVGLLLWPMVYALLDTDTDWLDPWLTADQQGRLAFTRHRYLRAASHFEDPRWKATSLYAGQSFRSSAKQFGQLSEAQGYFSAGNALAHAEDYKRAAAAYRKALHLQPDWFEAQENLELVEVLGKEYKSKEGEMQDVTERDLGADEYKFDPDKKSENGDNKGGEEKGLPGQEIASEIWMRNLTQTPADFLRAKFSYQQAERERQ</sequence>
<evidence type="ECO:0008006" key="5">
    <source>
        <dbReference type="Google" id="ProtNLM"/>
    </source>
</evidence>
<evidence type="ECO:0000256" key="2">
    <source>
        <dbReference type="SAM" id="MobiDB-lite"/>
    </source>
</evidence>
<evidence type="ECO:0000256" key="1">
    <source>
        <dbReference type="PROSITE-ProRule" id="PRU00339"/>
    </source>
</evidence>
<protein>
    <recommendedName>
        <fullName evidence="5">Tetratricopeptide repeat protein</fullName>
    </recommendedName>
</protein>
<dbReference type="EMBL" id="BSYJ01000001">
    <property type="protein sequence ID" value="GMG85809.1"/>
    <property type="molecule type" value="Genomic_DNA"/>
</dbReference>
<feature type="repeat" description="TPR" evidence="1">
    <location>
        <begin position="80"/>
        <end position="113"/>
    </location>
</feature>
<dbReference type="RefSeq" id="WP_285762338.1">
    <property type="nucleotide sequence ID" value="NZ_BSYJ01000001.1"/>
</dbReference>
<dbReference type="Proteomes" id="UP001224392">
    <property type="component" value="Unassembled WGS sequence"/>
</dbReference>
<dbReference type="PROSITE" id="PS50293">
    <property type="entry name" value="TPR_REGION"/>
    <property type="match status" value="1"/>
</dbReference>
<proteinExistence type="predicted"/>
<gene>
    <name evidence="3" type="ORF">MNKW57_01300</name>
</gene>
<dbReference type="PROSITE" id="PS50005">
    <property type="entry name" value="TPR"/>
    <property type="match status" value="1"/>
</dbReference>
<dbReference type="InterPro" id="IPR019734">
    <property type="entry name" value="TPR_rpt"/>
</dbReference>
<dbReference type="Gene3D" id="1.25.40.10">
    <property type="entry name" value="Tetratricopeptide repeat domain"/>
    <property type="match status" value="1"/>
</dbReference>
<organism evidence="3 4">
    <name type="scientific">Biformimicrobium ophioploci</name>
    <dbReference type="NCBI Taxonomy" id="3036711"/>
    <lineage>
        <taxon>Bacteria</taxon>
        <taxon>Pseudomonadati</taxon>
        <taxon>Pseudomonadota</taxon>
        <taxon>Gammaproteobacteria</taxon>
        <taxon>Cellvibrionales</taxon>
        <taxon>Microbulbiferaceae</taxon>
        <taxon>Biformimicrobium</taxon>
    </lineage>
</organism>
<accession>A0ABQ6LUP1</accession>